<feature type="compositionally biased region" description="Basic residues" evidence="1">
    <location>
        <begin position="75"/>
        <end position="87"/>
    </location>
</feature>
<gene>
    <name evidence="2" type="ORF">EAG_08375</name>
</gene>
<organism evidence="3">
    <name type="scientific">Camponotus floridanus</name>
    <name type="common">Florida carpenter ant</name>
    <dbReference type="NCBI Taxonomy" id="104421"/>
    <lineage>
        <taxon>Eukaryota</taxon>
        <taxon>Metazoa</taxon>
        <taxon>Ecdysozoa</taxon>
        <taxon>Arthropoda</taxon>
        <taxon>Hexapoda</taxon>
        <taxon>Insecta</taxon>
        <taxon>Pterygota</taxon>
        <taxon>Neoptera</taxon>
        <taxon>Endopterygota</taxon>
        <taxon>Hymenoptera</taxon>
        <taxon>Apocrita</taxon>
        <taxon>Aculeata</taxon>
        <taxon>Formicoidea</taxon>
        <taxon>Formicidae</taxon>
        <taxon>Formicinae</taxon>
        <taxon>Camponotus</taxon>
    </lineage>
</organism>
<dbReference type="Proteomes" id="UP000000311">
    <property type="component" value="Unassembled WGS sequence"/>
</dbReference>
<dbReference type="EMBL" id="GL440998">
    <property type="protein sequence ID" value="EFN65189.1"/>
    <property type="molecule type" value="Genomic_DNA"/>
</dbReference>
<sequence length="144" mass="16355">MEVVRARAAAERRPSRYLRTGRQCHKSSPAIQKNNPEISKRSNIAELSPIKTRAEENKDRRYSPRLGRSFGPSAQHHRAGRLRRAPKTPRDGSRPRSRSPEIPYPPPANDGGSKYWRRRKNFRTSCVKILVAAADHRRHGTAGA</sequence>
<feature type="compositionally biased region" description="Basic and acidic residues" evidence="1">
    <location>
        <begin position="1"/>
        <end position="14"/>
    </location>
</feature>
<dbReference type="InParanoid" id="E2AMZ9"/>
<feature type="region of interest" description="Disordered" evidence="1">
    <location>
        <begin position="1"/>
        <end position="116"/>
    </location>
</feature>
<accession>E2AMZ9</accession>
<evidence type="ECO:0000313" key="2">
    <source>
        <dbReference type="EMBL" id="EFN65189.1"/>
    </source>
</evidence>
<dbReference type="AlphaFoldDB" id="E2AMZ9"/>
<feature type="compositionally biased region" description="Basic and acidic residues" evidence="1">
    <location>
        <begin position="52"/>
        <end position="62"/>
    </location>
</feature>
<proteinExistence type="predicted"/>
<protein>
    <submittedName>
        <fullName evidence="2">Uncharacterized protein</fullName>
    </submittedName>
</protein>
<evidence type="ECO:0000256" key="1">
    <source>
        <dbReference type="SAM" id="MobiDB-lite"/>
    </source>
</evidence>
<name>E2AMZ9_CAMFO</name>
<reference evidence="2 3" key="1">
    <citation type="journal article" date="2010" name="Science">
        <title>Genomic comparison of the ants Camponotus floridanus and Harpegnathos saltator.</title>
        <authorList>
            <person name="Bonasio R."/>
            <person name="Zhang G."/>
            <person name="Ye C."/>
            <person name="Mutti N.S."/>
            <person name="Fang X."/>
            <person name="Qin N."/>
            <person name="Donahue G."/>
            <person name="Yang P."/>
            <person name="Li Q."/>
            <person name="Li C."/>
            <person name="Zhang P."/>
            <person name="Huang Z."/>
            <person name="Berger S.L."/>
            <person name="Reinberg D."/>
            <person name="Wang J."/>
            <person name="Liebig J."/>
        </authorList>
    </citation>
    <scope>NUCLEOTIDE SEQUENCE [LARGE SCALE GENOMIC DNA]</scope>
    <source>
        <strain evidence="3">C129</strain>
    </source>
</reference>
<keyword evidence="3" id="KW-1185">Reference proteome</keyword>
<evidence type="ECO:0000313" key="3">
    <source>
        <dbReference type="Proteomes" id="UP000000311"/>
    </source>
</evidence>